<dbReference type="InterPro" id="IPR014036">
    <property type="entry name" value="DeoR-like_C"/>
</dbReference>
<dbReference type="Pfam" id="PF08220">
    <property type="entry name" value="HTH_DeoR"/>
    <property type="match status" value="1"/>
</dbReference>
<dbReference type="RefSeq" id="WP_093007438.1">
    <property type="nucleotide sequence ID" value="NZ_FNZZ01000006.1"/>
</dbReference>
<dbReference type="STRING" id="1855283.SAMN05216382_2834"/>
<dbReference type="Gene3D" id="3.30.750.70">
    <property type="entry name" value="4-hydroxybutyrate coenzyme like domains"/>
    <property type="match status" value="1"/>
</dbReference>
<dbReference type="Proteomes" id="UP000199214">
    <property type="component" value="Unassembled WGS sequence"/>
</dbReference>
<dbReference type="Gene3D" id="1.10.10.10">
    <property type="entry name" value="Winged helix-like DNA-binding domain superfamily/Winged helix DNA-binding domain"/>
    <property type="match status" value="1"/>
</dbReference>
<dbReference type="PANTHER" id="PTHR30363:SF4">
    <property type="entry name" value="GLYCEROL-3-PHOSPHATE REGULON REPRESSOR"/>
    <property type="match status" value="1"/>
</dbReference>
<dbReference type="InterPro" id="IPR050313">
    <property type="entry name" value="Carb_Metab_HTH_regulators"/>
</dbReference>
<name>A0A1H7TW89_9SPHN</name>
<feature type="domain" description="HTH deoR-type" evidence="4">
    <location>
        <begin position="8"/>
        <end position="63"/>
    </location>
</feature>
<keyword evidence="6" id="KW-1185">Reference proteome</keyword>
<dbReference type="InterPro" id="IPR001034">
    <property type="entry name" value="DeoR_HTH"/>
</dbReference>
<keyword evidence="1" id="KW-0678">Repressor</keyword>
<dbReference type="EMBL" id="FNZZ01000006">
    <property type="protein sequence ID" value="SEL88784.1"/>
    <property type="molecule type" value="Genomic_DNA"/>
</dbReference>
<dbReference type="PRINTS" id="PR00037">
    <property type="entry name" value="HTHLACR"/>
</dbReference>
<dbReference type="SMART" id="SM01134">
    <property type="entry name" value="DeoRC"/>
    <property type="match status" value="1"/>
</dbReference>
<dbReference type="GO" id="GO:0003700">
    <property type="term" value="F:DNA-binding transcription factor activity"/>
    <property type="evidence" value="ECO:0007669"/>
    <property type="project" value="InterPro"/>
</dbReference>
<keyword evidence="3" id="KW-0804">Transcription</keyword>
<dbReference type="InterPro" id="IPR037171">
    <property type="entry name" value="NagB/RpiA_transferase-like"/>
</dbReference>
<sequence>MSQPADLAADRHRRILELARQTGSVSVDALASALGVTPQTIRKDLNDLAARAMLSRVHGGAVVTSGVGNLDHATRAAVAAEAKAAIGAAAARLVPDGASLFVNIGTTTEAVARALVSHRELMVITNNLNVVDILAGRDGVEVIAAGGRVRASDRAVVGALAMDFIRGFRVDHAVIGASAIDRDGTLLDFDVEEVRVSQTIIAHARKVILVADASKIGRPAPVRIAGLDHIDYLVIDRIDPELLRACRDAEVTVIETGAP</sequence>
<dbReference type="SUPFAM" id="SSF100950">
    <property type="entry name" value="NagB/RpiA/CoA transferase-like"/>
    <property type="match status" value="1"/>
</dbReference>
<evidence type="ECO:0000313" key="6">
    <source>
        <dbReference type="Proteomes" id="UP000199214"/>
    </source>
</evidence>
<dbReference type="AlphaFoldDB" id="A0A1H7TW89"/>
<dbReference type="SUPFAM" id="SSF46785">
    <property type="entry name" value="Winged helix' DNA-binding domain"/>
    <property type="match status" value="1"/>
</dbReference>
<dbReference type="Pfam" id="PF00455">
    <property type="entry name" value="DeoRC"/>
    <property type="match status" value="1"/>
</dbReference>
<accession>A0A1H7TW89</accession>
<evidence type="ECO:0000256" key="2">
    <source>
        <dbReference type="ARBA" id="ARBA00023015"/>
    </source>
</evidence>
<evidence type="ECO:0000259" key="4">
    <source>
        <dbReference type="PROSITE" id="PS51000"/>
    </source>
</evidence>
<protein>
    <submittedName>
        <fullName evidence="5">Transcriptional regulator, DeoR family</fullName>
    </submittedName>
</protein>
<evidence type="ECO:0000313" key="5">
    <source>
        <dbReference type="EMBL" id="SEL88784.1"/>
    </source>
</evidence>
<dbReference type="OrthoDB" id="9814815at2"/>
<dbReference type="PANTHER" id="PTHR30363">
    <property type="entry name" value="HTH-TYPE TRANSCRIPTIONAL REGULATOR SRLR-RELATED"/>
    <property type="match status" value="1"/>
</dbReference>
<dbReference type="InterPro" id="IPR036388">
    <property type="entry name" value="WH-like_DNA-bd_sf"/>
</dbReference>
<evidence type="ECO:0000256" key="3">
    <source>
        <dbReference type="ARBA" id="ARBA00023163"/>
    </source>
</evidence>
<gene>
    <name evidence="5" type="ORF">SAMN05216382_2834</name>
</gene>
<dbReference type="SMART" id="SM00420">
    <property type="entry name" value="HTH_DEOR"/>
    <property type="match status" value="1"/>
</dbReference>
<dbReference type="InterPro" id="IPR036390">
    <property type="entry name" value="WH_DNA-bd_sf"/>
</dbReference>
<reference evidence="6" key="1">
    <citation type="submission" date="2016-10" db="EMBL/GenBank/DDBJ databases">
        <authorList>
            <person name="Varghese N."/>
            <person name="Submissions S."/>
        </authorList>
    </citation>
    <scope>NUCLEOTIDE SEQUENCE [LARGE SCALE GENOMIC DNA]</scope>
    <source>
        <strain evidence="6">JS21-1</strain>
    </source>
</reference>
<proteinExistence type="predicted"/>
<dbReference type="PROSITE" id="PS51000">
    <property type="entry name" value="HTH_DEOR_2"/>
    <property type="match status" value="1"/>
</dbReference>
<evidence type="ECO:0000256" key="1">
    <source>
        <dbReference type="ARBA" id="ARBA00022491"/>
    </source>
</evidence>
<organism evidence="5 6">
    <name type="scientific">Sphingomonas palmae</name>
    <dbReference type="NCBI Taxonomy" id="1855283"/>
    <lineage>
        <taxon>Bacteria</taxon>
        <taxon>Pseudomonadati</taxon>
        <taxon>Pseudomonadota</taxon>
        <taxon>Alphaproteobacteria</taxon>
        <taxon>Sphingomonadales</taxon>
        <taxon>Sphingomonadaceae</taxon>
        <taxon>Sphingomonas</taxon>
    </lineage>
</organism>
<keyword evidence="2" id="KW-0805">Transcription regulation</keyword>